<dbReference type="SMART" id="SM00044">
    <property type="entry name" value="CYCc"/>
    <property type="match status" value="1"/>
</dbReference>
<keyword evidence="1" id="KW-0547">Nucleotide-binding</keyword>
<dbReference type="PROSITE" id="PS50125">
    <property type="entry name" value="GUANYLATE_CYCLASE_2"/>
    <property type="match status" value="1"/>
</dbReference>
<dbReference type="SUPFAM" id="SSF48452">
    <property type="entry name" value="TPR-like"/>
    <property type="match status" value="1"/>
</dbReference>
<protein>
    <submittedName>
        <fullName evidence="4">Adenylate/guanylate cyclase domain-containing protein</fullName>
    </submittedName>
</protein>
<feature type="domain" description="Guanylate cyclase" evidence="3">
    <location>
        <begin position="22"/>
        <end position="151"/>
    </location>
</feature>
<gene>
    <name evidence="4" type="ORF">Q9K01_15135</name>
</gene>
<dbReference type="Gene3D" id="1.25.40.10">
    <property type="entry name" value="Tetratricopeptide repeat domain"/>
    <property type="match status" value="1"/>
</dbReference>
<dbReference type="SUPFAM" id="SSF52540">
    <property type="entry name" value="P-loop containing nucleoside triphosphate hydrolases"/>
    <property type="match status" value="1"/>
</dbReference>
<dbReference type="Gene3D" id="3.30.70.1230">
    <property type="entry name" value="Nucleotide cyclase"/>
    <property type="match status" value="1"/>
</dbReference>
<keyword evidence="2" id="KW-0067">ATP-binding</keyword>
<dbReference type="EMBL" id="JAVAIL010000007">
    <property type="protein sequence ID" value="MDP4540961.1"/>
    <property type="molecule type" value="Genomic_DNA"/>
</dbReference>
<evidence type="ECO:0000313" key="5">
    <source>
        <dbReference type="Proteomes" id="UP001235664"/>
    </source>
</evidence>
<organism evidence="4 5">
    <name type="scientific">Qipengyuania benthica</name>
    <dbReference type="NCBI Taxonomy" id="3067651"/>
    <lineage>
        <taxon>Bacteria</taxon>
        <taxon>Pseudomonadati</taxon>
        <taxon>Pseudomonadota</taxon>
        <taxon>Alphaproteobacteria</taxon>
        <taxon>Sphingomonadales</taxon>
        <taxon>Erythrobacteraceae</taxon>
        <taxon>Qipengyuania</taxon>
    </lineage>
</organism>
<dbReference type="Proteomes" id="UP001235664">
    <property type="component" value="Unassembled WGS sequence"/>
</dbReference>
<dbReference type="InterPro" id="IPR041664">
    <property type="entry name" value="AAA_16"/>
</dbReference>
<dbReference type="PANTHER" id="PTHR16305:SF28">
    <property type="entry name" value="GUANYLATE CYCLASE DOMAIN-CONTAINING PROTEIN"/>
    <property type="match status" value="1"/>
</dbReference>
<evidence type="ECO:0000256" key="2">
    <source>
        <dbReference type="ARBA" id="ARBA00022840"/>
    </source>
</evidence>
<dbReference type="InterPro" id="IPR011990">
    <property type="entry name" value="TPR-like_helical_dom_sf"/>
</dbReference>
<reference evidence="4 5" key="1">
    <citation type="submission" date="2023-08" db="EMBL/GenBank/DDBJ databases">
        <title>genomic of DY56.</title>
        <authorList>
            <person name="Wang Y."/>
        </authorList>
    </citation>
    <scope>NUCLEOTIDE SEQUENCE [LARGE SCALE GENOMIC DNA]</scope>
    <source>
        <strain evidence="4 5">DY56-A-20</strain>
    </source>
</reference>
<dbReference type="Pfam" id="PF13191">
    <property type="entry name" value="AAA_16"/>
    <property type="match status" value="1"/>
</dbReference>
<dbReference type="InterPro" id="IPR029787">
    <property type="entry name" value="Nucleotide_cyclase"/>
</dbReference>
<dbReference type="SUPFAM" id="SSF55073">
    <property type="entry name" value="Nucleotide cyclase"/>
    <property type="match status" value="1"/>
</dbReference>
<evidence type="ECO:0000313" key="4">
    <source>
        <dbReference type="EMBL" id="MDP4540961.1"/>
    </source>
</evidence>
<dbReference type="CDD" id="cd07302">
    <property type="entry name" value="CHD"/>
    <property type="match status" value="1"/>
</dbReference>
<accession>A0ABT9HCA7</accession>
<dbReference type="Pfam" id="PF00211">
    <property type="entry name" value="Guanylate_cyc"/>
    <property type="match status" value="1"/>
</dbReference>
<sequence length="941" mass="99308">MGSTIEQASEPAEGRSEKRQLAVLFADLADSTALCSVIGDERFHALTLDFLGGAAKLVEASGGYVARFMGDGLLAYFGYPAAGEDDSVRAVRAALAVRELVSEIGAAAEIPLAMRAGVATGTVMLGTWLGSGAARERPVTGDAANLAARLQSAAQPNGILVAESTHALARSAFQFEECLSLSLKGIDGCTRAFAVSGAAGWDHRPWIGQSEANRLVGRVAELHTLQAHFAEAASGAIRRIAIQGEPGIGKSTLVGAFVSGLDRSACRVVHGAANPGYANLPFFLAGQFFTDDVFAAEYDSAGSAEAFINRAADRLLAEPGSGPLVVVAEDLHWSDPSSLSFLAALTERAAAGFLLIFTSRAALPPVLADIDEALHLSPLNDVDMAALIQQIAPTALASAAVLDIVKRAGGVPLFGVELARLNADGGDRLPWSLSELLTSRLTDLGGSLRLAQCLAVLGPSAEMPLLAKVSDLAADEFATVIQTLEATKAVRIYRHGVTDRAIFSHALIQEAIYRLLLERDRKTLHRRAAVAIEVSGAGRDVLDDLARHWNACDEFGHAASVYAAAAEAHRLHFGYAESEHAVEHGLDALKRLAPSPQRDRIELDLQSTLASVLQINLGYSNARATAAANRAKALAERHGEVTRRFQGLAGQWMAASSAGDYATGASAARQMLLLANSVGGHELLAAAWMAQLTSRFRMGDITGAEEAFQQGERFFAAPAFASRPGGIAQTYGNAALIAVLRGDPAGARARAAFALRNGRRMRSNYDICFAAYMAGMLCLMLGADRMAQRWSTRSSGLATRIGFPQFSAIAQVVLGRAMAGQGEVKTGIDTIRSGIAAMDTTGSRVGLTLYLSWLAEAEYFGDLADAATLTLDQALSANPEERFYLPETLRLKARILSAANESESADALLAEARSLATEVGGQWFLRRIALDDGGAQPMAAR</sequence>
<proteinExistence type="predicted"/>
<dbReference type="RefSeq" id="WP_305930961.1">
    <property type="nucleotide sequence ID" value="NZ_JAVAIL010000007.1"/>
</dbReference>
<dbReference type="InterPro" id="IPR027417">
    <property type="entry name" value="P-loop_NTPase"/>
</dbReference>
<keyword evidence="5" id="KW-1185">Reference proteome</keyword>
<dbReference type="PANTHER" id="PTHR16305">
    <property type="entry name" value="TESTICULAR SOLUBLE ADENYLYL CYCLASE"/>
    <property type="match status" value="1"/>
</dbReference>
<dbReference type="InterPro" id="IPR001054">
    <property type="entry name" value="A/G_cyclase"/>
</dbReference>
<evidence type="ECO:0000259" key="3">
    <source>
        <dbReference type="PROSITE" id="PS50125"/>
    </source>
</evidence>
<evidence type="ECO:0000256" key="1">
    <source>
        <dbReference type="ARBA" id="ARBA00022741"/>
    </source>
</evidence>
<comment type="caution">
    <text evidence="4">The sequence shown here is derived from an EMBL/GenBank/DDBJ whole genome shotgun (WGS) entry which is preliminary data.</text>
</comment>
<name>A0ABT9HCA7_9SPHN</name>